<dbReference type="EMBL" id="JADIMR010000075">
    <property type="protein sequence ID" value="MBO8447089.1"/>
    <property type="molecule type" value="Genomic_DNA"/>
</dbReference>
<keyword evidence="1" id="KW-0812">Transmembrane</keyword>
<dbReference type="InterPro" id="IPR025635">
    <property type="entry name" value="DUF4293"/>
</dbReference>
<evidence type="ECO:0000256" key="1">
    <source>
        <dbReference type="SAM" id="Phobius"/>
    </source>
</evidence>
<feature type="transmembrane region" description="Helical" evidence="1">
    <location>
        <begin position="32"/>
        <end position="53"/>
    </location>
</feature>
<dbReference type="AlphaFoldDB" id="A0A9D9HDP2"/>
<sequence length="131" mass="14710">TIYMLIVTALALIPCFLPIAFLNETGLGFGTFIIYSVLTVLIPAVAFAAIFLFKRRIVQMRMNSFNIILMLFQIISMAVYIYMAKDAAPEAVVTLSWPIILPPVEIILTYLAIRAIGKDEALVRSLDRLRK</sequence>
<evidence type="ECO:0000313" key="3">
    <source>
        <dbReference type="Proteomes" id="UP000823637"/>
    </source>
</evidence>
<protein>
    <submittedName>
        <fullName evidence="2">DUF4293 domain-containing protein</fullName>
    </submittedName>
</protein>
<feature type="non-terminal residue" evidence="2">
    <location>
        <position position="1"/>
    </location>
</feature>
<organism evidence="2 3">
    <name type="scientific">Candidatus Enterocola intestinipullorum</name>
    <dbReference type="NCBI Taxonomy" id="2840783"/>
    <lineage>
        <taxon>Bacteria</taxon>
        <taxon>Pseudomonadati</taxon>
        <taxon>Bacteroidota</taxon>
        <taxon>Bacteroidia</taxon>
        <taxon>Bacteroidales</taxon>
        <taxon>Candidatus Enterocola</taxon>
    </lineage>
</organism>
<dbReference type="Pfam" id="PF14126">
    <property type="entry name" value="DUF4293"/>
    <property type="match status" value="1"/>
</dbReference>
<evidence type="ECO:0000313" key="2">
    <source>
        <dbReference type="EMBL" id="MBO8447089.1"/>
    </source>
</evidence>
<reference evidence="2" key="1">
    <citation type="submission" date="2020-10" db="EMBL/GenBank/DDBJ databases">
        <authorList>
            <person name="Gilroy R."/>
        </authorList>
    </citation>
    <scope>NUCLEOTIDE SEQUENCE</scope>
    <source>
        <strain evidence="2">D3-1215</strain>
    </source>
</reference>
<keyword evidence="1" id="KW-0472">Membrane</keyword>
<name>A0A9D9HDP2_9BACT</name>
<dbReference type="Proteomes" id="UP000823637">
    <property type="component" value="Unassembled WGS sequence"/>
</dbReference>
<feature type="transmembrane region" description="Helical" evidence="1">
    <location>
        <begin position="95"/>
        <end position="116"/>
    </location>
</feature>
<feature type="transmembrane region" description="Helical" evidence="1">
    <location>
        <begin position="65"/>
        <end position="83"/>
    </location>
</feature>
<accession>A0A9D9HDP2</accession>
<keyword evidence="1" id="KW-1133">Transmembrane helix</keyword>
<gene>
    <name evidence="2" type="ORF">IAC32_05025</name>
</gene>
<reference evidence="2" key="2">
    <citation type="journal article" date="2021" name="PeerJ">
        <title>Extensive microbial diversity within the chicken gut microbiome revealed by metagenomics and culture.</title>
        <authorList>
            <person name="Gilroy R."/>
            <person name="Ravi A."/>
            <person name="Getino M."/>
            <person name="Pursley I."/>
            <person name="Horton D.L."/>
            <person name="Alikhan N.F."/>
            <person name="Baker D."/>
            <person name="Gharbi K."/>
            <person name="Hall N."/>
            <person name="Watson M."/>
            <person name="Adriaenssens E.M."/>
            <person name="Foster-Nyarko E."/>
            <person name="Jarju S."/>
            <person name="Secka A."/>
            <person name="Antonio M."/>
            <person name="Oren A."/>
            <person name="Chaudhuri R.R."/>
            <person name="La Ragione R."/>
            <person name="Hildebrand F."/>
            <person name="Pallen M.J."/>
        </authorList>
    </citation>
    <scope>NUCLEOTIDE SEQUENCE</scope>
    <source>
        <strain evidence="2">D3-1215</strain>
    </source>
</reference>
<proteinExistence type="predicted"/>
<comment type="caution">
    <text evidence="2">The sequence shown here is derived from an EMBL/GenBank/DDBJ whole genome shotgun (WGS) entry which is preliminary data.</text>
</comment>